<dbReference type="Proteomes" id="UP001190465">
    <property type="component" value="Chromosome"/>
</dbReference>
<organism evidence="3 4">
    <name type="scientific">[Mycobacterium] burgundiense</name>
    <dbReference type="NCBI Taxonomy" id="3064286"/>
    <lineage>
        <taxon>Bacteria</taxon>
        <taxon>Bacillati</taxon>
        <taxon>Actinomycetota</taxon>
        <taxon>Actinomycetes</taxon>
        <taxon>Mycobacteriales</taxon>
        <taxon>Mycobacteriaceae</taxon>
        <taxon>Mycolicibacterium</taxon>
    </lineage>
</organism>
<dbReference type="Gene3D" id="2.40.33.20">
    <property type="entry name" value="PK beta-barrel domain-like"/>
    <property type="match status" value="1"/>
</dbReference>
<feature type="domain" description="MOSC" evidence="2">
    <location>
        <begin position="26"/>
        <end position="173"/>
    </location>
</feature>
<reference evidence="3 4" key="1">
    <citation type="submission" date="2023-08" db="EMBL/GenBank/DDBJ databases">
        <authorList>
            <person name="Folkvardsen B D."/>
            <person name="Norman A."/>
        </authorList>
    </citation>
    <scope>NUCLEOTIDE SEQUENCE [LARGE SCALE GENOMIC DNA]</scope>
    <source>
        <strain evidence="3 4">Mu0053</strain>
    </source>
</reference>
<gene>
    <name evidence="3" type="ORF">MU0053_002426</name>
</gene>
<keyword evidence="4" id="KW-1185">Reference proteome</keyword>
<dbReference type="SUPFAM" id="SSF50800">
    <property type="entry name" value="PK beta-barrel domain-like"/>
    <property type="match status" value="1"/>
</dbReference>
<dbReference type="InterPro" id="IPR011037">
    <property type="entry name" value="Pyrv_Knase-like_insert_dom_sf"/>
</dbReference>
<dbReference type="RefSeq" id="WP_308482559.1">
    <property type="nucleotide sequence ID" value="NZ_OY726397.1"/>
</dbReference>
<dbReference type="InterPro" id="IPR005302">
    <property type="entry name" value="MoCF_Sase_C"/>
</dbReference>
<sequence length="219" mass="23416">MATVASVNLARPHTNPAAPSRPTGIDKVPTPEPVAVRDPGPRRGGAGSGLVGDSIGDRKHHGGDHQAVYAYAREDLDAWAQRLGRDLRDGMFGENLTTVGAAVTDARIGERWQVGDDGLVLEVSSPRTPCRTFVSWLEIPGWIKTFTAAAVPGAYLRVITPGTVRAGDDIVVLDRPDHEVTIGVVFRAMTLEPELLPLLADIEALPDAIRALAHRRVSS</sequence>
<evidence type="ECO:0000313" key="4">
    <source>
        <dbReference type="Proteomes" id="UP001190465"/>
    </source>
</evidence>
<dbReference type="Pfam" id="PF03473">
    <property type="entry name" value="MOSC"/>
    <property type="match status" value="1"/>
</dbReference>
<name>A0ABM9LRC1_9MYCO</name>
<evidence type="ECO:0000313" key="3">
    <source>
        <dbReference type="EMBL" id="CAJ1503399.1"/>
    </source>
</evidence>
<dbReference type="PROSITE" id="PS51340">
    <property type="entry name" value="MOSC"/>
    <property type="match status" value="1"/>
</dbReference>
<dbReference type="EMBL" id="OY726397">
    <property type="protein sequence ID" value="CAJ1503399.1"/>
    <property type="molecule type" value="Genomic_DNA"/>
</dbReference>
<dbReference type="PANTHER" id="PTHR30212:SF2">
    <property type="entry name" value="PROTEIN YIIM"/>
    <property type="match status" value="1"/>
</dbReference>
<evidence type="ECO:0000259" key="2">
    <source>
        <dbReference type="PROSITE" id="PS51340"/>
    </source>
</evidence>
<dbReference type="InterPro" id="IPR052353">
    <property type="entry name" value="Benzoxazolinone_Detox_Enz"/>
</dbReference>
<evidence type="ECO:0000256" key="1">
    <source>
        <dbReference type="SAM" id="MobiDB-lite"/>
    </source>
</evidence>
<feature type="region of interest" description="Disordered" evidence="1">
    <location>
        <begin position="1"/>
        <end position="61"/>
    </location>
</feature>
<protein>
    <submittedName>
        <fullName evidence="3">MOSC domain-containing protein</fullName>
    </submittedName>
</protein>
<accession>A0ABM9LRC1</accession>
<dbReference type="PANTHER" id="PTHR30212">
    <property type="entry name" value="PROTEIN YIIM"/>
    <property type="match status" value="1"/>
</dbReference>
<proteinExistence type="predicted"/>